<dbReference type="InterPro" id="IPR040976">
    <property type="entry name" value="Pkinase_fungal"/>
</dbReference>
<organism evidence="3 4">
    <name type="scientific">Coprinellus micaceus</name>
    <name type="common">Glistening ink-cap mushroom</name>
    <name type="synonym">Coprinus micaceus</name>
    <dbReference type="NCBI Taxonomy" id="71717"/>
    <lineage>
        <taxon>Eukaryota</taxon>
        <taxon>Fungi</taxon>
        <taxon>Dikarya</taxon>
        <taxon>Basidiomycota</taxon>
        <taxon>Agaricomycotina</taxon>
        <taxon>Agaricomycetes</taxon>
        <taxon>Agaricomycetidae</taxon>
        <taxon>Agaricales</taxon>
        <taxon>Agaricineae</taxon>
        <taxon>Psathyrellaceae</taxon>
        <taxon>Coprinellus</taxon>
    </lineage>
</organism>
<dbReference type="SUPFAM" id="SSF56112">
    <property type="entry name" value="Protein kinase-like (PK-like)"/>
    <property type="match status" value="1"/>
</dbReference>
<dbReference type="Gene3D" id="1.10.510.10">
    <property type="entry name" value="Transferase(Phosphotransferase) domain 1"/>
    <property type="match status" value="1"/>
</dbReference>
<dbReference type="PANTHER" id="PTHR38248">
    <property type="entry name" value="FUNK1 6"/>
    <property type="match status" value="1"/>
</dbReference>
<feature type="domain" description="Fungal-type protein kinase" evidence="2">
    <location>
        <begin position="538"/>
        <end position="675"/>
    </location>
</feature>
<protein>
    <recommendedName>
        <fullName evidence="2">Fungal-type protein kinase domain-containing protein</fullName>
    </recommendedName>
</protein>
<reference evidence="3 4" key="1">
    <citation type="journal article" date="2019" name="Nat. Ecol. Evol.">
        <title>Megaphylogeny resolves global patterns of mushroom evolution.</title>
        <authorList>
            <person name="Varga T."/>
            <person name="Krizsan K."/>
            <person name="Foldi C."/>
            <person name="Dima B."/>
            <person name="Sanchez-Garcia M."/>
            <person name="Sanchez-Ramirez S."/>
            <person name="Szollosi G.J."/>
            <person name="Szarkandi J.G."/>
            <person name="Papp V."/>
            <person name="Albert L."/>
            <person name="Andreopoulos W."/>
            <person name="Angelini C."/>
            <person name="Antonin V."/>
            <person name="Barry K.W."/>
            <person name="Bougher N.L."/>
            <person name="Buchanan P."/>
            <person name="Buyck B."/>
            <person name="Bense V."/>
            <person name="Catcheside P."/>
            <person name="Chovatia M."/>
            <person name="Cooper J."/>
            <person name="Damon W."/>
            <person name="Desjardin D."/>
            <person name="Finy P."/>
            <person name="Geml J."/>
            <person name="Haridas S."/>
            <person name="Hughes K."/>
            <person name="Justo A."/>
            <person name="Karasinski D."/>
            <person name="Kautmanova I."/>
            <person name="Kiss B."/>
            <person name="Kocsube S."/>
            <person name="Kotiranta H."/>
            <person name="LaButti K.M."/>
            <person name="Lechner B.E."/>
            <person name="Liimatainen K."/>
            <person name="Lipzen A."/>
            <person name="Lukacs Z."/>
            <person name="Mihaltcheva S."/>
            <person name="Morgado L.N."/>
            <person name="Niskanen T."/>
            <person name="Noordeloos M.E."/>
            <person name="Ohm R.A."/>
            <person name="Ortiz-Santana B."/>
            <person name="Ovrebo C."/>
            <person name="Racz N."/>
            <person name="Riley R."/>
            <person name="Savchenko A."/>
            <person name="Shiryaev A."/>
            <person name="Soop K."/>
            <person name="Spirin V."/>
            <person name="Szebenyi C."/>
            <person name="Tomsovsky M."/>
            <person name="Tulloss R.E."/>
            <person name="Uehling J."/>
            <person name="Grigoriev I.V."/>
            <person name="Vagvolgyi C."/>
            <person name="Papp T."/>
            <person name="Martin F.M."/>
            <person name="Miettinen O."/>
            <person name="Hibbett D.S."/>
            <person name="Nagy L.G."/>
        </authorList>
    </citation>
    <scope>NUCLEOTIDE SEQUENCE [LARGE SCALE GENOMIC DNA]</scope>
    <source>
        <strain evidence="3 4">FP101781</strain>
    </source>
</reference>
<accession>A0A4Y7T2H3</accession>
<proteinExistence type="predicted"/>
<feature type="region of interest" description="Disordered" evidence="1">
    <location>
        <begin position="199"/>
        <end position="225"/>
    </location>
</feature>
<keyword evidence="4" id="KW-1185">Reference proteome</keyword>
<sequence>MTIESPTSTLVKKMCKESSPYRHFNIDILDFAHHVWGLDRITGQKILGMDTKLDPRKLHAYRKAQCEQELRTPFIKFAMHLLSEVALKLAVPADAFSDCFCDVADTEEAPDAAVMATACRTQRAANYGTTDLCMAKQILEFNHHEFRDTGSFLSRRQKSKLMRTFISGTNIRPQPSATRRHLAKSDPRFDAGMHSLHPEDAVDLQNRKRPHESSSSSDGGRRAKRARLHQRLHLATLATECLAATSRRWVTGLFIDTCEVTACYFDRHMVACSASFRFDRQPAVLAMVLYAMNTCTKDGAGFDPHLLPRPLDLSAPGGGQHDPASSVSQIIGSVFDFSFTSKSNGIANGDRTKMGHLGGKSFDEMGYGNPGQGRHTTTRNSRDLRGVVGTTTQGFDQKYKDLEVGDGEEEGQPRLNVTLGLDARDAQATQRPSKHSSTCFRIIAFIRQPDNLVSRGTTVFKVRRRLPNNEFSDDFHALKLSWPLATRLSEVDVINHLERVLPESSHDHLPLLVFSKSWSAQQLALPWLGLKLSLSKENHEERVLRVLASRHYSKLWEAGSLENFKQAWLDCVEVCHLAYRTGEVLHRDLSENNLMVLSMPDGTVKGVLNDWDMAMFIRGADQHTPCRYATGTPPFMAMDLLQAAALNLPETEDSLSSPHWFRHDLESLVYILIWAALHYNLATRERVTEVNRLAAENSLLNQVKPGFEGVAKDWIKPLRRLFKKAMLFGDAAEEVGLEGYDPSTYGGQLTFEKFMKAINVTPRTWGIPNFLEYDP</sequence>
<gene>
    <name evidence="3" type="ORF">FA13DRAFT_1794093</name>
</gene>
<feature type="domain" description="Fungal-type protein kinase" evidence="2">
    <location>
        <begin position="229"/>
        <end position="306"/>
    </location>
</feature>
<dbReference type="Pfam" id="PF17667">
    <property type="entry name" value="Pkinase_fungal"/>
    <property type="match status" value="2"/>
</dbReference>
<dbReference type="STRING" id="71717.A0A4Y7T2H3"/>
<comment type="caution">
    <text evidence="3">The sequence shown here is derived from an EMBL/GenBank/DDBJ whole genome shotgun (WGS) entry which is preliminary data.</text>
</comment>
<evidence type="ECO:0000259" key="2">
    <source>
        <dbReference type="Pfam" id="PF17667"/>
    </source>
</evidence>
<dbReference type="Proteomes" id="UP000298030">
    <property type="component" value="Unassembled WGS sequence"/>
</dbReference>
<dbReference type="PANTHER" id="PTHR38248:SF2">
    <property type="entry name" value="FUNK1 11"/>
    <property type="match status" value="1"/>
</dbReference>
<evidence type="ECO:0000313" key="4">
    <source>
        <dbReference type="Proteomes" id="UP000298030"/>
    </source>
</evidence>
<name>A0A4Y7T2H3_COPMI</name>
<evidence type="ECO:0000256" key="1">
    <source>
        <dbReference type="SAM" id="MobiDB-lite"/>
    </source>
</evidence>
<dbReference type="OrthoDB" id="5569250at2759"/>
<evidence type="ECO:0000313" key="3">
    <source>
        <dbReference type="EMBL" id="TEB28356.1"/>
    </source>
</evidence>
<dbReference type="InterPro" id="IPR011009">
    <property type="entry name" value="Kinase-like_dom_sf"/>
</dbReference>
<dbReference type="AlphaFoldDB" id="A0A4Y7T2H3"/>
<dbReference type="EMBL" id="QPFP01000033">
    <property type="protein sequence ID" value="TEB28356.1"/>
    <property type="molecule type" value="Genomic_DNA"/>
</dbReference>